<evidence type="ECO:0000256" key="2">
    <source>
        <dbReference type="SAM" id="MobiDB-lite"/>
    </source>
</evidence>
<comment type="caution">
    <text evidence="3">The sequence shown here is derived from an EMBL/GenBank/DDBJ whole genome shotgun (WGS) entry which is preliminary data.</text>
</comment>
<keyword evidence="4" id="KW-1185">Reference proteome</keyword>
<keyword evidence="1" id="KW-0175">Coiled coil</keyword>
<evidence type="ECO:0000313" key="4">
    <source>
        <dbReference type="Proteomes" id="UP001140562"/>
    </source>
</evidence>
<proteinExistence type="predicted"/>
<organism evidence="3 4">
    <name type="scientific">Didymella glomerata</name>
    <dbReference type="NCBI Taxonomy" id="749621"/>
    <lineage>
        <taxon>Eukaryota</taxon>
        <taxon>Fungi</taxon>
        <taxon>Dikarya</taxon>
        <taxon>Ascomycota</taxon>
        <taxon>Pezizomycotina</taxon>
        <taxon>Dothideomycetes</taxon>
        <taxon>Pleosporomycetidae</taxon>
        <taxon>Pleosporales</taxon>
        <taxon>Pleosporineae</taxon>
        <taxon>Didymellaceae</taxon>
        <taxon>Didymella</taxon>
    </lineage>
</organism>
<name>A0A9W8WRF5_9PLEO</name>
<feature type="region of interest" description="Disordered" evidence="2">
    <location>
        <begin position="351"/>
        <end position="377"/>
    </location>
</feature>
<dbReference type="EMBL" id="JAPEUV010000160">
    <property type="protein sequence ID" value="KAJ4331173.1"/>
    <property type="molecule type" value="Genomic_DNA"/>
</dbReference>
<gene>
    <name evidence="3" type="ORF">N0V87_009401</name>
</gene>
<feature type="coiled-coil region" evidence="1">
    <location>
        <begin position="298"/>
        <end position="346"/>
    </location>
</feature>
<accession>A0A9W8WRF5</accession>
<feature type="region of interest" description="Disordered" evidence="2">
    <location>
        <begin position="50"/>
        <end position="85"/>
    </location>
</feature>
<dbReference type="Proteomes" id="UP001140562">
    <property type="component" value="Unassembled WGS sequence"/>
</dbReference>
<evidence type="ECO:0000256" key="1">
    <source>
        <dbReference type="SAM" id="Coils"/>
    </source>
</evidence>
<evidence type="ECO:0000313" key="3">
    <source>
        <dbReference type="EMBL" id="KAJ4331173.1"/>
    </source>
</evidence>
<dbReference type="OrthoDB" id="3792038at2759"/>
<protein>
    <submittedName>
        <fullName evidence="3">Uncharacterized protein</fullName>
    </submittedName>
</protein>
<reference evidence="3" key="1">
    <citation type="submission" date="2022-10" db="EMBL/GenBank/DDBJ databases">
        <title>Tapping the CABI collections for fungal endophytes: first genome assemblies for Collariella, Neodidymelliopsis, Ascochyta clinopodiicola, Didymella pomorum, Didymosphaeria variabile, Neocosmospora piperis and Neocucurbitaria cava.</title>
        <authorList>
            <person name="Hill R."/>
        </authorList>
    </citation>
    <scope>NUCLEOTIDE SEQUENCE</scope>
    <source>
        <strain evidence="3">IMI 360193</strain>
    </source>
</reference>
<feature type="region of interest" description="Disordered" evidence="2">
    <location>
        <begin position="22"/>
        <end position="41"/>
    </location>
</feature>
<dbReference type="AlphaFoldDB" id="A0A9W8WRF5"/>
<sequence>MSELRRKFSTIRRPSTILEVPRSSYTPNLASRPFTPSRLGRATRRIRGFYDEAFNDKTPTSDRVKPPSRSSTPSKSDEPPPRPTISKVAKTFASAMSTPQLSDFLIWFLYYDVVDLPSSPDEWFESFKTTEMRGYGLDLPVLDSIFLMKFSSPPKMEYGILATVVKREEEKGTKDQPKLAIFESRLTAMLQLANRLRPTSGSQYVMMQIDILERVDKFLCLYITPRLVHAREGGPLLEHATNQSLPKEVMEGINLAFLFEAMQLERKVPLAKYNVQDEEESAPEHGLAPLSRLEQDCNTDTAQEITELQQQQSHLKKENDYLKAKIEQLEAKLAVAVSVLENYMGKKVTYASSSSSNYDETPPSDTSSLQDDNETKSKALPTIRCSWLYGSDMPAASTSGRSTPDRLGRRRECHEDYLDIVRTEEGLYRRSGFVGAQGPHGLGIHGLDPLMQGTTVVRQNEERDERSLSRE</sequence>
<feature type="compositionally biased region" description="Polar residues" evidence="2">
    <location>
        <begin position="351"/>
        <end position="370"/>
    </location>
</feature>